<evidence type="ECO:0000256" key="6">
    <source>
        <dbReference type="SAM" id="Phobius"/>
    </source>
</evidence>
<feature type="transmembrane region" description="Helical" evidence="6">
    <location>
        <begin position="20"/>
        <end position="39"/>
    </location>
</feature>
<accession>A0A5B8V2Z1</accession>
<dbReference type="GO" id="GO:0140359">
    <property type="term" value="F:ABC-type transporter activity"/>
    <property type="evidence" value="ECO:0007669"/>
    <property type="project" value="InterPro"/>
</dbReference>
<feature type="transmembrane region" description="Helical" evidence="6">
    <location>
        <begin position="341"/>
        <end position="360"/>
    </location>
</feature>
<dbReference type="KEGG" id="mgin:FRZ54_06375"/>
<evidence type="ECO:0000256" key="2">
    <source>
        <dbReference type="ARBA" id="ARBA00022475"/>
    </source>
</evidence>
<organism evidence="8 9">
    <name type="scientific">Mucilaginibacter ginsenosidivorans</name>
    <dbReference type="NCBI Taxonomy" id="398053"/>
    <lineage>
        <taxon>Bacteria</taxon>
        <taxon>Pseudomonadati</taxon>
        <taxon>Bacteroidota</taxon>
        <taxon>Sphingobacteriia</taxon>
        <taxon>Sphingobacteriales</taxon>
        <taxon>Sphingobacteriaceae</taxon>
        <taxon>Mucilaginibacter</taxon>
    </lineage>
</organism>
<protein>
    <submittedName>
        <fullName evidence="8">ABC transporter permease</fullName>
    </submittedName>
</protein>
<sequence>MFKLWAAVLKDLRVLLRDGVGLALMFVMPIVLVVVITDIQNSTFQLINKNKLPVLICNRDTGTSSKQLVEAIKKVGMFSVSGLPKNQDEKAIADSMKKNDALMSIIIPADFTQKVMAKSRTTAGKALTSFGLQADPAQKDPGDPEPLKLYYNPVLQESIRLSVKGALQSALQLVESRQTLRTLYFSINEKPLPAKLEGEMLNSKAGINDVPISISGSLKPPNAAQHNVPAWTIFAMFFIIMSLGGSVVREKVSGSFIRLKTLPTSYLVGMASKQIVYIVVTLVQAAVIFSLGIWLFPLINLPALNLTHDILGLFVVTILTGWCAVSYAICVGVFSETHQQNNGFGAISIVILAAIGGLMVPTFSMDTSLKAIANFSPMHWCLEAYYGLFLENGRLVNVIGYLVPLVAIIVVLQLVAFWGLKRKNLI</sequence>
<dbReference type="InterPro" id="IPR051449">
    <property type="entry name" value="ABC-2_transporter_component"/>
</dbReference>
<evidence type="ECO:0000256" key="1">
    <source>
        <dbReference type="ARBA" id="ARBA00004651"/>
    </source>
</evidence>
<feature type="transmembrane region" description="Helical" evidence="6">
    <location>
        <begin position="275"/>
        <end position="299"/>
    </location>
</feature>
<reference evidence="8 9" key="1">
    <citation type="journal article" date="2017" name="Curr. Microbiol.">
        <title>Mucilaginibacter ginsenosidivorans sp. nov., Isolated from Soil of Ginseng Field.</title>
        <authorList>
            <person name="Kim M.M."/>
            <person name="Siddiqi M.Z."/>
            <person name="Im W.T."/>
        </authorList>
    </citation>
    <scope>NUCLEOTIDE SEQUENCE [LARGE SCALE GENOMIC DNA]</scope>
    <source>
        <strain evidence="8 9">Gsoil 3017</strain>
    </source>
</reference>
<feature type="transmembrane region" description="Helical" evidence="6">
    <location>
        <begin position="228"/>
        <end position="248"/>
    </location>
</feature>
<dbReference type="Proteomes" id="UP000321479">
    <property type="component" value="Chromosome"/>
</dbReference>
<keyword evidence="4 6" id="KW-1133">Transmembrane helix</keyword>
<dbReference type="PANTHER" id="PTHR30294">
    <property type="entry name" value="MEMBRANE COMPONENT OF ABC TRANSPORTER YHHJ-RELATED"/>
    <property type="match status" value="1"/>
</dbReference>
<keyword evidence="5 6" id="KW-0472">Membrane</keyword>
<dbReference type="EMBL" id="CP042436">
    <property type="protein sequence ID" value="QEC65612.1"/>
    <property type="molecule type" value="Genomic_DNA"/>
</dbReference>
<dbReference type="GO" id="GO:0005886">
    <property type="term" value="C:plasma membrane"/>
    <property type="evidence" value="ECO:0007669"/>
    <property type="project" value="UniProtKB-SubCell"/>
</dbReference>
<evidence type="ECO:0000256" key="3">
    <source>
        <dbReference type="ARBA" id="ARBA00022692"/>
    </source>
</evidence>
<proteinExistence type="predicted"/>
<dbReference type="Gene3D" id="3.40.1710.10">
    <property type="entry name" value="abc type-2 transporter like domain"/>
    <property type="match status" value="1"/>
</dbReference>
<dbReference type="OrthoDB" id="266913at2"/>
<keyword evidence="2" id="KW-1003">Cell membrane</keyword>
<keyword evidence="3 6" id="KW-0812">Transmembrane</keyword>
<evidence type="ECO:0000313" key="9">
    <source>
        <dbReference type="Proteomes" id="UP000321479"/>
    </source>
</evidence>
<dbReference type="AlphaFoldDB" id="A0A5B8V2Z1"/>
<evidence type="ECO:0000313" key="8">
    <source>
        <dbReference type="EMBL" id="QEC65612.1"/>
    </source>
</evidence>
<feature type="domain" description="ABC-2 type transporter transmembrane" evidence="7">
    <location>
        <begin position="22"/>
        <end position="417"/>
    </location>
</feature>
<dbReference type="Pfam" id="PF12698">
    <property type="entry name" value="ABC2_membrane_3"/>
    <property type="match status" value="1"/>
</dbReference>
<evidence type="ECO:0000256" key="4">
    <source>
        <dbReference type="ARBA" id="ARBA00022989"/>
    </source>
</evidence>
<dbReference type="InterPro" id="IPR013525">
    <property type="entry name" value="ABC2_TM"/>
</dbReference>
<gene>
    <name evidence="8" type="ORF">FRZ54_06375</name>
</gene>
<feature type="transmembrane region" description="Helical" evidence="6">
    <location>
        <begin position="398"/>
        <end position="420"/>
    </location>
</feature>
<evidence type="ECO:0000259" key="7">
    <source>
        <dbReference type="Pfam" id="PF12698"/>
    </source>
</evidence>
<dbReference type="PANTHER" id="PTHR30294:SF38">
    <property type="entry name" value="TRANSPORT PERMEASE PROTEIN"/>
    <property type="match status" value="1"/>
</dbReference>
<comment type="subcellular location">
    <subcellularLocation>
        <location evidence="1">Cell membrane</location>
        <topology evidence="1">Multi-pass membrane protein</topology>
    </subcellularLocation>
</comment>
<feature type="transmembrane region" description="Helical" evidence="6">
    <location>
        <begin position="311"/>
        <end position="334"/>
    </location>
</feature>
<keyword evidence="9" id="KW-1185">Reference proteome</keyword>
<name>A0A5B8V2Z1_9SPHI</name>
<evidence type="ECO:0000256" key="5">
    <source>
        <dbReference type="ARBA" id="ARBA00023136"/>
    </source>
</evidence>